<comment type="similarity">
    <text evidence="2">Belongs to the enoyl-CoA hydratase/isomerase family.</text>
</comment>
<dbReference type="PANTHER" id="PTHR11941:SF54">
    <property type="entry name" value="ENOYL-COA HYDRATASE, MITOCHONDRIAL"/>
    <property type="match status" value="1"/>
</dbReference>
<dbReference type="RefSeq" id="WP_007783226.1">
    <property type="nucleotide sequence ID" value="NZ_CM001441.1"/>
</dbReference>
<dbReference type="HOGENOM" id="CLU_009834_7_6_9"/>
<dbReference type="Gene3D" id="3.90.226.10">
    <property type="entry name" value="2-enoyl-CoA Hydratase, Chain A, domain 1"/>
    <property type="match status" value="1"/>
</dbReference>
<evidence type="ECO:0000256" key="3">
    <source>
        <dbReference type="ARBA" id="ARBA00011881"/>
    </source>
</evidence>
<comment type="pathway">
    <text evidence="1">Lipid metabolism; butanoate metabolism.</text>
</comment>
<dbReference type="STRING" id="768710.DesyoDRAFT_2428"/>
<evidence type="ECO:0000313" key="7">
    <source>
        <dbReference type="EMBL" id="EHQ89503.1"/>
    </source>
</evidence>
<accession>H5Y3W5</accession>
<dbReference type="FunFam" id="3.90.226.10:FF:000009">
    <property type="entry name" value="Carnitinyl-CoA dehydratase"/>
    <property type="match status" value="1"/>
</dbReference>
<evidence type="ECO:0000256" key="2">
    <source>
        <dbReference type="ARBA" id="ARBA00005254"/>
    </source>
</evidence>
<organism evidence="7 8">
    <name type="scientific">Desulfosporosinus youngiae DSM 17734</name>
    <dbReference type="NCBI Taxonomy" id="768710"/>
    <lineage>
        <taxon>Bacteria</taxon>
        <taxon>Bacillati</taxon>
        <taxon>Bacillota</taxon>
        <taxon>Clostridia</taxon>
        <taxon>Eubacteriales</taxon>
        <taxon>Desulfitobacteriaceae</taxon>
        <taxon>Desulfosporosinus</taxon>
    </lineage>
</organism>
<dbReference type="EMBL" id="CM001441">
    <property type="protein sequence ID" value="EHQ89503.1"/>
    <property type="molecule type" value="Genomic_DNA"/>
</dbReference>
<dbReference type="InterPro" id="IPR014748">
    <property type="entry name" value="Enoyl-CoA_hydra_C"/>
</dbReference>
<protein>
    <recommendedName>
        <fullName evidence="6">short-chain-enoyl-CoA hydratase</fullName>
        <ecNumber evidence="6">4.2.1.150</ecNumber>
    </recommendedName>
</protein>
<evidence type="ECO:0000256" key="6">
    <source>
        <dbReference type="ARBA" id="ARBA00067035"/>
    </source>
</evidence>
<gene>
    <name evidence="7" type="ORF">DesyoDRAFT_2428</name>
</gene>
<dbReference type="FunFam" id="1.10.12.10:FF:000001">
    <property type="entry name" value="Probable enoyl-CoA hydratase, mitochondrial"/>
    <property type="match status" value="1"/>
</dbReference>
<evidence type="ECO:0000256" key="4">
    <source>
        <dbReference type="ARBA" id="ARBA00023239"/>
    </source>
</evidence>
<dbReference type="PANTHER" id="PTHR11941">
    <property type="entry name" value="ENOYL-COA HYDRATASE-RELATED"/>
    <property type="match status" value="1"/>
</dbReference>
<dbReference type="eggNOG" id="COG1024">
    <property type="taxonomic scope" value="Bacteria"/>
</dbReference>
<evidence type="ECO:0000256" key="5">
    <source>
        <dbReference type="ARBA" id="ARBA00050624"/>
    </source>
</evidence>
<sequence>MTYEAIQLIKENGVATITLNRPPMNPLNSQVFKELSQAADELQSDASVKAVIITGAGNKAFAAGADVAEMANLTPVEVYNFCQASRVAFEKIEDLGKPVIAAIGGLALGGGCELALCCDFRLAADTAKFGQPEIGLGIIPGAGGTQRLPRLIGAARAKELIFLGDIFDASAALSLGLVNKVIPADSLMEEARKLAQKLAAKPAVAMCMAKSAINTGVNLDISSALTLEIQCFVTAFASDDRQEGLGAFMEKRKPNFMGK</sequence>
<dbReference type="CDD" id="cd06558">
    <property type="entry name" value="crotonase-like"/>
    <property type="match status" value="1"/>
</dbReference>
<proteinExistence type="inferred from homology"/>
<comment type="subunit">
    <text evidence="3">Homotetramer.</text>
</comment>
<dbReference type="GO" id="GO:0006635">
    <property type="term" value="P:fatty acid beta-oxidation"/>
    <property type="evidence" value="ECO:0007669"/>
    <property type="project" value="TreeGrafter"/>
</dbReference>
<evidence type="ECO:0000256" key="1">
    <source>
        <dbReference type="ARBA" id="ARBA00005086"/>
    </source>
</evidence>
<dbReference type="EC" id="4.2.1.150" evidence="6"/>
<dbReference type="InterPro" id="IPR001753">
    <property type="entry name" value="Enoyl-CoA_hydra/iso"/>
</dbReference>
<dbReference type="Proteomes" id="UP000005104">
    <property type="component" value="Chromosome"/>
</dbReference>
<dbReference type="OrthoDB" id="9775794at2"/>
<dbReference type="Gene3D" id="1.10.12.10">
    <property type="entry name" value="Lyase 2-enoyl-coa Hydratase, Chain A, domain 2"/>
    <property type="match status" value="1"/>
</dbReference>
<dbReference type="SUPFAM" id="SSF52096">
    <property type="entry name" value="ClpP/crotonase"/>
    <property type="match status" value="1"/>
</dbReference>
<comment type="catalytic activity">
    <reaction evidence="5">
        <text>a short-chain (3S)-3-hydroxyacyl-CoA = a short-chain (2E)-enoyl-CoA + H2O</text>
        <dbReference type="Rhea" id="RHEA:52664"/>
        <dbReference type="ChEBI" id="CHEBI:15377"/>
        <dbReference type="ChEBI" id="CHEBI:87488"/>
        <dbReference type="ChEBI" id="CHEBI:136760"/>
        <dbReference type="EC" id="4.2.1.150"/>
    </reaction>
</comment>
<dbReference type="InterPro" id="IPR029045">
    <property type="entry name" value="ClpP/crotonase-like_dom_sf"/>
</dbReference>
<keyword evidence="8" id="KW-1185">Reference proteome</keyword>
<dbReference type="GO" id="GO:0018812">
    <property type="term" value="F:3-hydroxyacyl-CoA dehydratase activity"/>
    <property type="evidence" value="ECO:0007669"/>
    <property type="project" value="UniProtKB-EC"/>
</dbReference>
<evidence type="ECO:0000313" key="8">
    <source>
        <dbReference type="Proteomes" id="UP000005104"/>
    </source>
</evidence>
<dbReference type="AlphaFoldDB" id="H5Y3W5"/>
<name>H5Y3W5_9FIRM</name>
<reference evidence="7 8" key="1">
    <citation type="submission" date="2011-11" db="EMBL/GenBank/DDBJ databases">
        <title>The Noncontiguous Finished genome of Desulfosporosinus youngiae DSM 17734.</title>
        <authorList>
            <consortium name="US DOE Joint Genome Institute (JGI-PGF)"/>
            <person name="Lucas S."/>
            <person name="Han J."/>
            <person name="Lapidus A."/>
            <person name="Cheng J.-F."/>
            <person name="Goodwin L."/>
            <person name="Pitluck S."/>
            <person name="Peters L."/>
            <person name="Ovchinnikova G."/>
            <person name="Lu M."/>
            <person name="Land M.L."/>
            <person name="Hauser L."/>
            <person name="Pester M."/>
            <person name="Spring S."/>
            <person name="Ollivier B."/>
            <person name="Rattei T."/>
            <person name="Klenk H.-P."/>
            <person name="Wagner M."/>
            <person name="Loy A."/>
            <person name="Woyke T.J."/>
        </authorList>
    </citation>
    <scope>NUCLEOTIDE SEQUENCE [LARGE SCALE GENOMIC DNA]</scope>
    <source>
        <strain evidence="7 8">DSM 17734</strain>
    </source>
</reference>
<dbReference type="Pfam" id="PF00378">
    <property type="entry name" value="ECH_1"/>
    <property type="match status" value="1"/>
</dbReference>
<keyword evidence="4" id="KW-0456">Lyase</keyword>